<dbReference type="PANTHER" id="PTHR43394">
    <property type="entry name" value="ATP-DEPENDENT PERMEASE MDL1, MITOCHONDRIAL"/>
    <property type="match status" value="1"/>
</dbReference>
<keyword evidence="8 11" id="KW-1133">Transmembrane helix</keyword>
<keyword evidence="5 11" id="KW-0812">Transmembrane</keyword>
<dbReference type="InterPro" id="IPR036640">
    <property type="entry name" value="ABC1_TM_sf"/>
</dbReference>
<evidence type="ECO:0000256" key="6">
    <source>
        <dbReference type="ARBA" id="ARBA00022741"/>
    </source>
</evidence>
<dbReference type="Proteomes" id="UP000198822">
    <property type="component" value="Chromosome I"/>
</dbReference>
<dbReference type="Gene3D" id="1.20.1560.10">
    <property type="entry name" value="ABC transporter type 1, transmembrane domain"/>
    <property type="match status" value="1"/>
</dbReference>
<keyword evidence="7 14" id="KW-0067">ATP-binding</keyword>
<evidence type="ECO:0000256" key="10">
    <source>
        <dbReference type="ARBA" id="ARBA00023455"/>
    </source>
</evidence>
<dbReference type="PANTHER" id="PTHR43394:SF1">
    <property type="entry name" value="ATP-BINDING CASSETTE SUB-FAMILY B MEMBER 10, MITOCHONDRIAL"/>
    <property type="match status" value="1"/>
</dbReference>
<dbReference type="InterPro" id="IPR039421">
    <property type="entry name" value="Type_1_exporter"/>
</dbReference>
<name>A0A1G8F8G4_9MICO</name>
<dbReference type="OrthoDB" id="9806127at2"/>
<evidence type="ECO:0000256" key="9">
    <source>
        <dbReference type="ARBA" id="ARBA00023136"/>
    </source>
</evidence>
<accession>A0A1G8F8G4</accession>
<keyword evidence="6" id="KW-0547">Nucleotide-binding</keyword>
<dbReference type="CDD" id="cd18551">
    <property type="entry name" value="ABC_6TM_LmrA_like"/>
    <property type="match status" value="1"/>
</dbReference>
<dbReference type="SMART" id="SM00382">
    <property type="entry name" value="AAA"/>
    <property type="match status" value="1"/>
</dbReference>
<feature type="transmembrane region" description="Helical" evidence="11">
    <location>
        <begin position="286"/>
        <end position="303"/>
    </location>
</feature>
<keyword evidence="3" id="KW-1003">Cell membrane</keyword>
<comment type="subcellular location">
    <subcellularLocation>
        <location evidence="1">Cell inner membrane</location>
        <topology evidence="1">Multi-pass membrane protein</topology>
    </subcellularLocation>
</comment>
<feature type="domain" description="ABC transmembrane type-1" evidence="13">
    <location>
        <begin position="38"/>
        <end position="317"/>
    </location>
</feature>
<proteinExistence type="inferred from homology"/>
<evidence type="ECO:0000256" key="3">
    <source>
        <dbReference type="ARBA" id="ARBA00022475"/>
    </source>
</evidence>
<evidence type="ECO:0000256" key="5">
    <source>
        <dbReference type="ARBA" id="ARBA00022692"/>
    </source>
</evidence>
<keyword evidence="2" id="KW-0813">Transport</keyword>
<dbReference type="GO" id="GO:0016887">
    <property type="term" value="F:ATP hydrolysis activity"/>
    <property type="evidence" value="ECO:0007669"/>
    <property type="project" value="InterPro"/>
</dbReference>
<feature type="transmembrane region" description="Helical" evidence="11">
    <location>
        <begin position="73"/>
        <end position="96"/>
    </location>
</feature>
<dbReference type="InterPro" id="IPR011527">
    <property type="entry name" value="ABC1_TM_dom"/>
</dbReference>
<dbReference type="InterPro" id="IPR003439">
    <property type="entry name" value="ABC_transporter-like_ATP-bd"/>
</dbReference>
<evidence type="ECO:0000256" key="8">
    <source>
        <dbReference type="ARBA" id="ARBA00022989"/>
    </source>
</evidence>
<keyword evidence="15" id="KW-1185">Reference proteome</keyword>
<dbReference type="GO" id="GO:0005886">
    <property type="term" value="C:plasma membrane"/>
    <property type="evidence" value="ECO:0007669"/>
    <property type="project" value="UniProtKB-SubCell"/>
</dbReference>
<feature type="transmembrane region" description="Helical" evidence="11">
    <location>
        <begin position="35"/>
        <end position="53"/>
    </location>
</feature>
<sequence length="615" mass="65034">MSMSERRGFLRRPKQDGGPTASVRELLPYLFPKKGLLAGALVLSVLGAVTSLVQPLLVQQIITAVQDSEPLRWLPWVLVILVLADAALGGFQHFLLQILGEHVVLRTRTQLVARLLHLPIAEFDQRRTGDLVSRVGSDTTLLRAVLTQGLVESVGGLLTFVGAIVAMLVIDPALFGLTLLVVVVAFAAVLVVMPMLTRATRQAQEQVGHLTSALERAISAVRTVRASNATDREVAVVGERSEAAFDAGVRVARISALVVPIAGIAVQVAFLVVIGVGGLRVATGDLSIAALVGFLMFLSYMIFPLGQMIGAVTAVSTALGALGRIQEIVRLAPEDAGDLAVDEAPTGDAVAFEGVSFRYPESVVRSRLEADGASADAADEDAPVESPTVLHDVSFTVAPGTRTAIVGPSGAGKSTLFALVERFYDPTDGRIVVSGRDVRSVERRALRAGIGYVEQDAPVLAGTIRDNLLLASPDATDERLLEVLGRVNLREVVDRSPEGLDAVVGERGVRLSGGERQRLAIARALLSAPAVLLLDESTSSLDGRNEAQLQGAIDEVAAGRTLLVIAHRLSTVVDADQIVVLDQGRVAATGTHAELLASSPLYRELAEHQLLVAQR</sequence>
<dbReference type="STRING" id="399736.SAMN04489720_2376"/>
<dbReference type="AlphaFoldDB" id="A0A1G8F8G4"/>
<feature type="domain" description="ABC transporter" evidence="12">
    <location>
        <begin position="368"/>
        <end position="608"/>
    </location>
</feature>
<gene>
    <name evidence="14" type="ORF">SAMN04489720_2376</name>
</gene>
<dbReference type="SUPFAM" id="SSF52540">
    <property type="entry name" value="P-loop containing nucleoside triphosphate hydrolases"/>
    <property type="match status" value="1"/>
</dbReference>
<dbReference type="Gene3D" id="3.40.50.300">
    <property type="entry name" value="P-loop containing nucleotide triphosphate hydrolases"/>
    <property type="match status" value="1"/>
</dbReference>
<dbReference type="GO" id="GO:0015421">
    <property type="term" value="F:ABC-type oligopeptide transporter activity"/>
    <property type="evidence" value="ECO:0007669"/>
    <property type="project" value="TreeGrafter"/>
</dbReference>
<dbReference type="GO" id="GO:0005524">
    <property type="term" value="F:ATP binding"/>
    <property type="evidence" value="ECO:0007669"/>
    <property type="project" value="UniProtKB-KW"/>
</dbReference>
<keyword evidence="9 11" id="KW-0472">Membrane</keyword>
<feature type="transmembrane region" description="Helical" evidence="11">
    <location>
        <begin position="176"/>
        <end position="196"/>
    </location>
</feature>
<keyword evidence="4" id="KW-0997">Cell inner membrane</keyword>
<evidence type="ECO:0000256" key="7">
    <source>
        <dbReference type="ARBA" id="ARBA00022840"/>
    </source>
</evidence>
<dbReference type="EMBL" id="LT629695">
    <property type="protein sequence ID" value="SDH78375.1"/>
    <property type="molecule type" value="Genomic_DNA"/>
</dbReference>
<evidence type="ECO:0000256" key="4">
    <source>
        <dbReference type="ARBA" id="ARBA00022519"/>
    </source>
</evidence>
<dbReference type="Pfam" id="PF00005">
    <property type="entry name" value="ABC_tran"/>
    <property type="match status" value="1"/>
</dbReference>
<organism evidence="14 15">
    <name type="scientific">Agrococcus jejuensis</name>
    <dbReference type="NCBI Taxonomy" id="399736"/>
    <lineage>
        <taxon>Bacteria</taxon>
        <taxon>Bacillati</taxon>
        <taxon>Actinomycetota</taxon>
        <taxon>Actinomycetes</taxon>
        <taxon>Micrococcales</taxon>
        <taxon>Microbacteriaceae</taxon>
        <taxon>Agrococcus</taxon>
    </lineage>
</organism>
<evidence type="ECO:0000313" key="15">
    <source>
        <dbReference type="Proteomes" id="UP000198822"/>
    </source>
</evidence>
<evidence type="ECO:0000256" key="1">
    <source>
        <dbReference type="ARBA" id="ARBA00004429"/>
    </source>
</evidence>
<feature type="transmembrane region" description="Helical" evidence="11">
    <location>
        <begin position="150"/>
        <end position="170"/>
    </location>
</feature>
<dbReference type="InterPro" id="IPR003593">
    <property type="entry name" value="AAA+_ATPase"/>
</dbReference>
<dbReference type="InterPro" id="IPR027417">
    <property type="entry name" value="P-loop_NTPase"/>
</dbReference>
<dbReference type="PROSITE" id="PS00211">
    <property type="entry name" value="ABC_TRANSPORTER_1"/>
    <property type="match status" value="1"/>
</dbReference>
<dbReference type="SUPFAM" id="SSF90123">
    <property type="entry name" value="ABC transporter transmembrane region"/>
    <property type="match status" value="1"/>
</dbReference>
<evidence type="ECO:0000256" key="2">
    <source>
        <dbReference type="ARBA" id="ARBA00022448"/>
    </source>
</evidence>
<comment type="similarity">
    <text evidence="10">Belongs to the ABC transporter superfamily. Siderophore-Fe(3+) uptake transporter (SIUT) (TC 3.A.1.21) family.</text>
</comment>
<dbReference type="InterPro" id="IPR017871">
    <property type="entry name" value="ABC_transporter-like_CS"/>
</dbReference>
<evidence type="ECO:0000259" key="12">
    <source>
        <dbReference type="PROSITE" id="PS50893"/>
    </source>
</evidence>
<evidence type="ECO:0000256" key="11">
    <source>
        <dbReference type="SAM" id="Phobius"/>
    </source>
</evidence>
<protein>
    <submittedName>
        <fullName evidence="14">ATP-binding cassette, subfamily B</fullName>
    </submittedName>
</protein>
<dbReference type="PROSITE" id="PS50929">
    <property type="entry name" value="ABC_TM1F"/>
    <property type="match status" value="1"/>
</dbReference>
<reference evidence="15" key="1">
    <citation type="submission" date="2016-10" db="EMBL/GenBank/DDBJ databases">
        <authorList>
            <person name="Varghese N."/>
            <person name="Submissions S."/>
        </authorList>
    </citation>
    <scope>NUCLEOTIDE SEQUENCE [LARGE SCALE GENOMIC DNA]</scope>
    <source>
        <strain evidence="15">DSM 22002</strain>
    </source>
</reference>
<dbReference type="FunFam" id="3.40.50.300:FF:000221">
    <property type="entry name" value="Multidrug ABC transporter ATP-binding protein"/>
    <property type="match status" value="1"/>
</dbReference>
<dbReference type="Pfam" id="PF00664">
    <property type="entry name" value="ABC_membrane"/>
    <property type="match status" value="1"/>
</dbReference>
<feature type="transmembrane region" description="Helical" evidence="11">
    <location>
        <begin position="254"/>
        <end position="274"/>
    </location>
</feature>
<evidence type="ECO:0000259" key="13">
    <source>
        <dbReference type="PROSITE" id="PS50929"/>
    </source>
</evidence>
<dbReference type="PROSITE" id="PS50893">
    <property type="entry name" value="ABC_TRANSPORTER_2"/>
    <property type="match status" value="1"/>
</dbReference>
<evidence type="ECO:0000313" key="14">
    <source>
        <dbReference type="EMBL" id="SDH78375.1"/>
    </source>
</evidence>